<protein>
    <submittedName>
        <fullName evidence="1">Uncharacterized protein</fullName>
    </submittedName>
</protein>
<accession>A0ACB8SS91</accession>
<reference evidence="1" key="2">
    <citation type="journal article" date="2022" name="New Phytol.">
        <title>Evolutionary transition to the ectomycorrhizal habit in the genomes of a hyperdiverse lineage of mushroom-forming fungi.</title>
        <authorList>
            <person name="Looney B."/>
            <person name="Miyauchi S."/>
            <person name="Morin E."/>
            <person name="Drula E."/>
            <person name="Courty P.E."/>
            <person name="Kohler A."/>
            <person name="Kuo A."/>
            <person name="LaButti K."/>
            <person name="Pangilinan J."/>
            <person name="Lipzen A."/>
            <person name="Riley R."/>
            <person name="Andreopoulos W."/>
            <person name="He G."/>
            <person name="Johnson J."/>
            <person name="Nolan M."/>
            <person name="Tritt A."/>
            <person name="Barry K.W."/>
            <person name="Grigoriev I.V."/>
            <person name="Nagy L.G."/>
            <person name="Hibbett D."/>
            <person name="Henrissat B."/>
            <person name="Matheny P.B."/>
            <person name="Labbe J."/>
            <person name="Martin F.M."/>
        </authorList>
    </citation>
    <scope>NUCLEOTIDE SEQUENCE</scope>
    <source>
        <strain evidence="1">HHB10654</strain>
    </source>
</reference>
<dbReference type="Proteomes" id="UP000814140">
    <property type="component" value="Unassembled WGS sequence"/>
</dbReference>
<organism evidence="1 2">
    <name type="scientific">Artomyces pyxidatus</name>
    <dbReference type="NCBI Taxonomy" id="48021"/>
    <lineage>
        <taxon>Eukaryota</taxon>
        <taxon>Fungi</taxon>
        <taxon>Dikarya</taxon>
        <taxon>Basidiomycota</taxon>
        <taxon>Agaricomycotina</taxon>
        <taxon>Agaricomycetes</taxon>
        <taxon>Russulales</taxon>
        <taxon>Auriscalpiaceae</taxon>
        <taxon>Artomyces</taxon>
    </lineage>
</organism>
<dbReference type="EMBL" id="MU277229">
    <property type="protein sequence ID" value="KAI0059088.1"/>
    <property type="molecule type" value="Genomic_DNA"/>
</dbReference>
<gene>
    <name evidence="1" type="ORF">BV25DRAFT_1809609</name>
</gene>
<evidence type="ECO:0000313" key="1">
    <source>
        <dbReference type="EMBL" id="KAI0059088.1"/>
    </source>
</evidence>
<comment type="caution">
    <text evidence="1">The sequence shown here is derived from an EMBL/GenBank/DDBJ whole genome shotgun (WGS) entry which is preliminary data.</text>
</comment>
<name>A0ACB8SS91_9AGAM</name>
<sequence>MSLNDRELGVGKGVDVHPGVANPTASNTHSDPLSSNFVTDPTASDFGAGAGPNFQGHKQAARTLKETSGVVEGRPGIIESTNIDPLNENSNKDDGWANATRTPGSDSSGGVLSGAAGAAYGAANAAAGAAKYAYGHVAGDEQTKKAGSDALFGK</sequence>
<proteinExistence type="predicted"/>
<keyword evidence="2" id="KW-1185">Reference proteome</keyword>
<reference evidence="1" key="1">
    <citation type="submission" date="2021-03" db="EMBL/GenBank/DDBJ databases">
        <authorList>
            <consortium name="DOE Joint Genome Institute"/>
            <person name="Ahrendt S."/>
            <person name="Looney B.P."/>
            <person name="Miyauchi S."/>
            <person name="Morin E."/>
            <person name="Drula E."/>
            <person name="Courty P.E."/>
            <person name="Chicoki N."/>
            <person name="Fauchery L."/>
            <person name="Kohler A."/>
            <person name="Kuo A."/>
            <person name="Labutti K."/>
            <person name="Pangilinan J."/>
            <person name="Lipzen A."/>
            <person name="Riley R."/>
            <person name="Andreopoulos W."/>
            <person name="He G."/>
            <person name="Johnson J."/>
            <person name="Barry K.W."/>
            <person name="Grigoriev I.V."/>
            <person name="Nagy L."/>
            <person name="Hibbett D."/>
            <person name="Henrissat B."/>
            <person name="Matheny P.B."/>
            <person name="Labbe J."/>
            <person name="Martin F."/>
        </authorList>
    </citation>
    <scope>NUCLEOTIDE SEQUENCE</scope>
    <source>
        <strain evidence="1">HHB10654</strain>
    </source>
</reference>
<evidence type="ECO:0000313" key="2">
    <source>
        <dbReference type="Proteomes" id="UP000814140"/>
    </source>
</evidence>